<sequence>MNPERRLSFKADNAGGFAEIVPEKMSEGFIERELSTGEYIVCGIEAESFEELVTVHGHFKSLEV</sequence>
<dbReference type="Proteomes" id="UP000251853">
    <property type="component" value="Unassembled WGS sequence"/>
</dbReference>
<dbReference type="RefSeq" id="WP_022200712.1">
    <property type="nucleotide sequence ID" value="NZ_JAIWZC010000001.1"/>
</dbReference>
<accession>A0A2X2U9B3</accession>
<organism evidence="1 2">
    <name type="scientific">Enterocloster clostridioformis</name>
    <dbReference type="NCBI Taxonomy" id="1531"/>
    <lineage>
        <taxon>Bacteria</taxon>
        <taxon>Bacillati</taxon>
        <taxon>Bacillota</taxon>
        <taxon>Clostridia</taxon>
        <taxon>Lachnospirales</taxon>
        <taxon>Lachnospiraceae</taxon>
        <taxon>Enterocloster</taxon>
    </lineage>
</organism>
<evidence type="ECO:0000313" key="2">
    <source>
        <dbReference type="Proteomes" id="UP000251853"/>
    </source>
</evidence>
<reference evidence="1 2" key="1">
    <citation type="submission" date="2018-06" db="EMBL/GenBank/DDBJ databases">
        <authorList>
            <consortium name="Pathogen Informatics"/>
            <person name="Doyle S."/>
        </authorList>
    </citation>
    <scope>NUCLEOTIDE SEQUENCE [LARGE SCALE GENOMIC DNA]</scope>
    <source>
        <strain evidence="1 2">NCTC11224</strain>
    </source>
</reference>
<name>A0A2X2U9B3_9FIRM</name>
<dbReference type="EMBL" id="UAVW01000016">
    <property type="protein sequence ID" value="SQB14812.1"/>
    <property type="molecule type" value="Genomic_DNA"/>
</dbReference>
<gene>
    <name evidence="1" type="ORF">NCTC11224_03866</name>
</gene>
<proteinExistence type="predicted"/>
<dbReference type="AlphaFoldDB" id="A0A2X2U9B3"/>
<evidence type="ECO:0000313" key="1">
    <source>
        <dbReference type="EMBL" id="SQB14812.1"/>
    </source>
</evidence>
<keyword evidence="2" id="KW-1185">Reference proteome</keyword>
<protein>
    <submittedName>
        <fullName evidence="1">Uncharacterized protein</fullName>
    </submittedName>
</protein>